<keyword evidence="2" id="KW-0238">DNA-binding</keyword>
<dbReference type="GO" id="GO:0003700">
    <property type="term" value="F:DNA-binding transcription factor activity"/>
    <property type="evidence" value="ECO:0007669"/>
    <property type="project" value="InterPro"/>
</dbReference>
<evidence type="ECO:0000313" key="6">
    <source>
        <dbReference type="Proteomes" id="UP000823933"/>
    </source>
</evidence>
<dbReference type="Pfam" id="PF12833">
    <property type="entry name" value="HTH_18"/>
    <property type="match status" value="1"/>
</dbReference>
<evidence type="ECO:0000256" key="1">
    <source>
        <dbReference type="ARBA" id="ARBA00023015"/>
    </source>
</evidence>
<dbReference type="PANTHER" id="PTHR47504">
    <property type="entry name" value="RIGHT ORIGIN-BINDING PROTEIN"/>
    <property type="match status" value="1"/>
</dbReference>
<dbReference type="Gene3D" id="3.20.80.10">
    <property type="entry name" value="Regulatory factor, effector binding domain"/>
    <property type="match status" value="1"/>
</dbReference>
<keyword evidence="3" id="KW-0804">Transcription</keyword>
<proteinExistence type="predicted"/>
<dbReference type="SMART" id="SM00871">
    <property type="entry name" value="AraC_E_bind"/>
    <property type="match status" value="1"/>
</dbReference>
<dbReference type="Gene3D" id="1.10.10.60">
    <property type="entry name" value="Homeodomain-like"/>
    <property type="match status" value="2"/>
</dbReference>
<dbReference type="InterPro" id="IPR029441">
    <property type="entry name" value="Cass2"/>
</dbReference>
<dbReference type="PROSITE" id="PS01124">
    <property type="entry name" value="HTH_ARAC_FAMILY_2"/>
    <property type="match status" value="1"/>
</dbReference>
<sequence length="287" mass="32661">MDWDWVESIHRAIQYIEAHLREDLSICTVAQQAALSPYYFQKGFTMLCGMTVGEYIRQRRLSAAGLEVLMTDRKIIDIALEFGYDAPDSFTKAFARFHGVTPAALRKSGGAVRSFAPLRIKVTLEGGQNMDCRIQKKEAFTVLCRAKTFRYEEGAEQVPRFWAEHFRTGGGETVHGMYGINLDESMGGSEFEYLIADNYDPVKEIPAGFITRTIPAYTWAVFPCTGKMPQALMELNRQIFSQWLPVNTDYRIAAGINVEMYSDASRFENGAQDQDYYCEVWLPVEKK</sequence>
<organism evidence="5 6">
    <name type="scientific">Candidatus Faecalibacterium intestinigallinarum</name>
    <dbReference type="NCBI Taxonomy" id="2838581"/>
    <lineage>
        <taxon>Bacteria</taxon>
        <taxon>Bacillati</taxon>
        <taxon>Bacillota</taxon>
        <taxon>Clostridia</taxon>
        <taxon>Eubacteriales</taxon>
        <taxon>Oscillospiraceae</taxon>
        <taxon>Faecalibacterium</taxon>
    </lineage>
</organism>
<dbReference type="SUPFAM" id="SSF46689">
    <property type="entry name" value="Homeodomain-like"/>
    <property type="match status" value="2"/>
</dbReference>
<dbReference type="InterPro" id="IPR011256">
    <property type="entry name" value="Reg_factor_effector_dom_sf"/>
</dbReference>
<dbReference type="InterPro" id="IPR009057">
    <property type="entry name" value="Homeodomain-like_sf"/>
</dbReference>
<dbReference type="InterPro" id="IPR050959">
    <property type="entry name" value="MarA-like"/>
</dbReference>
<evidence type="ECO:0000313" key="5">
    <source>
        <dbReference type="EMBL" id="HIW07778.1"/>
    </source>
</evidence>
<dbReference type="PANTHER" id="PTHR47504:SF5">
    <property type="entry name" value="RIGHT ORIGIN-BINDING PROTEIN"/>
    <property type="match status" value="1"/>
</dbReference>
<gene>
    <name evidence="5" type="ORF">H9890_00025</name>
</gene>
<reference evidence="5" key="2">
    <citation type="submission" date="2021-04" db="EMBL/GenBank/DDBJ databases">
        <authorList>
            <person name="Gilroy R."/>
        </authorList>
    </citation>
    <scope>NUCLEOTIDE SEQUENCE</scope>
    <source>
        <strain evidence="5">ChiHcolR34-3080</strain>
    </source>
</reference>
<dbReference type="Pfam" id="PF14526">
    <property type="entry name" value="Cass2"/>
    <property type="match status" value="1"/>
</dbReference>
<feature type="domain" description="HTH araC/xylS-type" evidence="4">
    <location>
        <begin position="10"/>
        <end position="108"/>
    </location>
</feature>
<dbReference type="EMBL" id="DXHQ01000001">
    <property type="protein sequence ID" value="HIW07778.1"/>
    <property type="molecule type" value="Genomic_DNA"/>
</dbReference>
<comment type="caution">
    <text evidence="5">The sequence shown here is derived from an EMBL/GenBank/DDBJ whole genome shotgun (WGS) entry which is preliminary data.</text>
</comment>
<keyword evidence="1" id="KW-0805">Transcription regulation</keyword>
<dbReference type="SMART" id="SM00342">
    <property type="entry name" value="HTH_ARAC"/>
    <property type="match status" value="1"/>
</dbReference>
<evidence type="ECO:0000259" key="4">
    <source>
        <dbReference type="PROSITE" id="PS01124"/>
    </source>
</evidence>
<evidence type="ECO:0000256" key="2">
    <source>
        <dbReference type="ARBA" id="ARBA00023125"/>
    </source>
</evidence>
<dbReference type="InterPro" id="IPR010499">
    <property type="entry name" value="AraC_E-bd"/>
</dbReference>
<dbReference type="SUPFAM" id="SSF55136">
    <property type="entry name" value="Probable bacterial effector-binding domain"/>
    <property type="match status" value="1"/>
</dbReference>
<dbReference type="Proteomes" id="UP000823933">
    <property type="component" value="Unassembled WGS sequence"/>
</dbReference>
<name>A0A9D1Q790_9FIRM</name>
<dbReference type="AlphaFoldDB" id="A0A9D1Q790"/>
<reference evidence="5" key="1">
    <citation type="journal article" date="2021" name="PeerJ">
        <title>Extensive microbial diversity within the chicken gut microbiome revealed by metagenomics and culture.</title>
        <authorList>
            <person name="Gilroy R."/>
            <person name="Ravi A."/>
            <person name="Getino M."/>
            <person name="Pursley I."/>
            <person name="Horton D.L."/>
            <person name="Alikhan N.F."/>
            <person name="Baker D."/>
            <person name="Gharbi K."/>
            <person name="Hall N."/>
            <person name="Watson M."/>
            <person name="Adriaenssens E.M."/>
            <person name="Foster-Nyarko E."/>
            <person name="Jarju S."/>
            <person name="Secka A."/>
            <person name="Antonio M."/>
            <person name="Oren A."/>
            <person name="Chaudhuri R.R."/>
            <person name="La Ragione R."/>
            <person name="Hildebrand F."/>
            <person name="Pallen M.J."/>
        </authorList>
    </citation>
    <scope>NUCLEOTIDE SEQUENCE</scope>
    <source>
        <strain evidence="5">ChiHcolR34-3080</strain>
    </source>
</reference>
<dbReference type="GO" id="GO:0043565">
    <property type="term" value="F:sequence-specific DNA binding"/>
    <property type="evidence" value="ECO:0007669"/>
    <property type="project" value="InterPro"/>
</dbReference>
<accession>A0A9D1Q790</accession>
<evidence type="ECO:0000256" key="3">
    <source>
        <dbReference type="ARBA" id="ARBA00023163"/>
    </source>
</evidence>
<protein>
    <submittedName>
        <fullName evidence="5">AraC family transcriptional regulator</fullName>
    </submittedName>
</protein>
<dbReference type="InterPro" id="IPR018060">
    <property type="entry name" value="HTH_AraC"/>
</dbReference>